<feature type="signal peptide" evidence="1">
    <location>
        <begin position="1"/>
        <end position="33"/>
    </location>
</feature>
<organism evidence="2 3">
    <name type="scientific">Kribbella deserti</name>
    <dbReference type="NCBI Taxonomy" id="1926257"/>
    <lineage>
        <taxon>Bacteria</taxon>
        <taxon>Bacillati</taxon>
        <taxon>Actinomycetota</taxon>
        <taxon>Actinomycetes</taxon>
        <taxon>Propionibacteriales</taxon>
        <taxon>Kribbellaceae</taxon>
        <taxon>Kribbella</taxon>
    </lineage>
</organism>
<accession>A0ABV6QQF6</accession>
<comment type="caution">
    <text evidence="2">The sequence shown here is derived from an EMBL/GenBank/DDBJ whole genome shotgun (WGS) entry which is preliminary data.</text>
</comment>
<keyword evidence="1" id="KW-0732">Signal</keyword>
<evidence type="ECO:0008006" key="4">
    <source>
        <dbReference type="Google" id="ProtNLM"/>
    </source>
</evidence>
<sequence>MRLSGFKPVALRAGLAVTAGTLLIAANTATAQAAGMTWSGDFSSRSTAMKRLANCAATAWYNDSKSGGAITGCNNASSNSYWDGMRLGAAGYHGIEGKRVAYRSDQSCPPKDGFQYVKCFYVGGKAKGHPVMTVAIESYGAGGQDVNVTWYYL</sequence>
<dbReference type="Proteomes" id="UP001589890">
    <property type="component" value="Unassembled WGS sequence"/>
</dbReference>
<protein>
    <recommendedName>
        <fullName evidence="4">DUF4189 domain-containing protein</fullName>
    </recommendedName>
</protein>
<evidence type="ECO:0000313" key="2">
    <source>
        <dbReference type="EMBL" id="MFC0626770.1"/>
    </source>
</evidence>
<evidence type="ECO:0000313" key="3">
    <source>
        <dbReference type="Proteomes" id="UP001589890"/>
    </source>
</evidence>
<dbReference type="RefSeq" id="WP_380050757.1">
    <property type="nucleotide sequence ID" value="NZ_JBHLTC010000029.1"/>
</dbReference>
<feature type="chain" id="PRO_5046712383" description="DUF4189 domain-containing protein" evidence="1">
    <location>
        <begin position="34"/>
        <end position="153"/>
    </location>
</feature>
<keyword evidence="3" id="KW-1185">Reference proteome</keyword>
<dbReference type="EMBL" id="JBHLTC010000029">
    <property type="protein sequence ID" value="MFC0626770.1"/>
    <property type="molecule type" value="Genomic_DNA"/>
</dbReference>
<evidence type="ECO:0000256" key="1">
    <source>
        <dbReference type="SAM" id="SignalP"/>
    </source>
</evidence>
<proteinExistence type="predicted"/>
<name>A0ABV6QQF6_9ACTN</name>
<reference evidence="2 3" key="1">
    <citation type="submission" date="2024-09" db="EMBL/GenBank/DDBJ databases">
        <authorList>
            <person name="Sun Q."/>
            <person name="Mori K."/>
        </authorList>
    </citation>
    <scope>NUCLEOTIDE SEQUENCE [LARGE SCALE GENOMIC DNA]</scope>
    <source>
        <strain evidence="2 3">CGMCC 1.15906</strain>
    </source>
</reference>
<gene>
    <name evidence="2" type="ORF">ACFFGN_22005</name>
</gene>